<feature type="region of interest" description="Disordered" evidence="1">
    <location>
        <begin position="223"/>
        <end position="253"/>
    </location>
</feature>
<dbReference type="OrthoDB" id="3550599at2759"/>
<proteinExistence type="predicted"/>
<feature type="compositionally biased region" description="Basic and acidic residues" evidence="1">
    <location>
        <begin position="226"/>
        <end position="239"/>
    </location>
</feature>
<feature type="region of interest" description="Disordered" evidence="1">
    <location>
        <begin position="62"/>
        <end position="86"/>
    </location>
</feature>
<sequence length="397" mass="44535">MAPIMPWKICDMCRDLNIKCHPARNKWPGPKCDPCREYGRLCSAPRNTHDHSEVNEMTFSLQKRRGNSPPNASTESVGGTQYLNTPESQSFSMDVWSIGTKPGQSTKVRARHVALGKNFQPTTKPPDVPGPEREGKAEINNTGKLIVVDTRITKECGETQCEQPESESVSGVVSNKSVGYTDCPPMQSPGSSVFEVEVNGRRLELGPQKLQITVQADTTLGNETTQVDKAKSQADDTIHTPDASNLTAASSPVAAEDFTVEEFRPLPTLHEEQRQQRAEPYDPSVLDAWLKKQSDSVEHSQPTPSELLKSQLWDCIDPREVWPKEHSAEWLADKRKEIEARGGRKANFRRLLTTQVVEERKENGWGAHQNKDTFHDEESKIALTELYGLDQRILKRR</sequence>
<reference evidence="3" key="2">
    <citation type="submission" date="2015-01" db="EMBL/GenBank/DDBJ databases">
        <title>Evolutionary Origins and Diversification of the Mycorrhizal Mutualists.</title>
        <authorList>
            <consortium name="DOE Joint Genome Institute"/>
            <consortium name="Mycorrhizal Genomics Consortium"/>
            <person name="Kohler A."/>
            <person name="Kuo A."/>
            <person name="Nagy L.G."/>
            <person name="Floudas D."/>
            <person name="Copeland A."/>
            <person name="Barry K.W."/>
            <person name="Cichocki N."/>
            <person name="Veneault-Fourrey C."/>
            <person name="LaButti K."/>
            <person name="Lindquist E.A."/>
            <person name="Lipzen A."/>
            <person name="Lundell T."/>
            <person name="Morin E."/>
            <person name="Murat C."/>
            <person name="Riley R."/>
            <person name="Ohm R."/>
            <person name="Sun H."/>
            <person name="Tunlid A."/>
            <person name="Henrissat B."/>
            <person name="Grigoriev I.V."/>
            <person name="Hibbett D.S."/>
            <person name="Martin F."/>
        </authorList>
    </citation>
    <scope>NUCLEOTIDE SEQUENCE [LARGE SCALE GENOMIC DNA]</scope>
    <source>
        <strain evidence="3">Zn</strain>
    </source>
</reference>
<gene>
    <name evidence="2" type="ORF">OIDMADRAFT_149790</name>
</gene>
<accession>A0A0C3CU19</accession>
<dbReference type="HOGENOM" id="CLU_694635_0_0_1"/>
<dbReference type="STRING" id="913774.A0A0C3CU19"/>
<keyword evidence="3" id="KW-1185">Reference proteome</keyword>
<evidence type="ECO:0000313" key="2">
    <source>
        <dbReference type="EMBL" id="KIM93177.1"/>
    </source>
</evidence>
<reference evidence="2 3" key="1">
    <citation type="submission" date="2014-04" db="EMBL/GenBank/DDBJ databases">
        <authorList>
            <consortium name="DOE Joint Genome Institute"/>
            <person name="Kuo A."/>
            <person name="Martino E."/>
            <person name="Perotto S."/>
            <person name="Kohler A."/>
            <person name="Nagy L.G."/>
            <person name="Floudas D."/>
            <person name="Copeland A."/>
            <person name="Barry K.W."/>
            <person name="Cichocki N."/>
            <person name="Veneault-Fourrey C."/>
            <person name="LaButti K."/>
            <person name="Lindquist E.A."/>
            <person name="Lipzen A."/>
            <person name="Lundell T."/>
            <person name="Morin E."/>
            <person name="Murat C."/>
            <person name="Sun H."/>
            <person name="Tunlid A."/>
            <person name="Henrissat B."/>
            <person name="Grigoriev I.V."/>
            <person name="Hibbett D.S."/>
            <person name="Martin F."/>
            <person name="Nordberg H.P."/>
            <person name="Cantor M.N."/>
            <person name="Hua S.X."/>
        </authorList>
    </citation>
    <scope>NUCLEOTIDE SEQUENCE [LARGE SCALE GENOMIC DNA]</scope>
    <source>
        <strain evidence="2 3">Zn</strain>
    </source>
</reference>
<protein>
    <recommendedName>
        <fullName evidence="4">Zn(2)-C6 fungal-type domain-containing protein</fullName>
    </recommendedName>
</protein>
<organism evidence="2 3">
    <name type="scientific">Oidiodendron maius (strain Zn)</name>
    <dbReference type="NCBI Taxonomy" id="913774"/>
    <lineage>
        <taxon>Eukaryota</taxon>
        <taxon>Fungi</taxon>
        <taxon>Dikarya</taxon>
        <taxon>Ascomycota</taxon>
        <taxon>Pezizomycotina</taxon>
        <taxon>Leotiomycetes</taxon>
        <taxon>Leotiomycetes incertae sedis</taxon>
        <taxon>Myxotrichaceae</taxon>
        <taxon>Oidiodendron</taxon>
    </lineage>
</organism>
<evidence type="ECO:0000313" key="3">
    <source>
        <dbReference type="Proteomes" id="UP000054321"/>
    </source>
</evidence>
<dbReference type="InParanoid" id="A0A0C3CU19"/>
<evidence type="ECO:0000256" key="1">
    <source>
        <dbReference type="SAM" id="MobiDB-lite"/>
    </source>
</evidence>
<dbReference type="EMBL" id="KN832898">
    <property type="protein sequence ID" value="KIM93177.1"/>
    <property type="molecule type" value="Genomic_DNA"/>
</dbReference>
<feature type="compositionally biased region" description="Polar residues" evidence="1">
    <location>
        <begin position="68"/>
        <end position="86"/>
    </location>
</feature>
<dbReference type="AlphaFoldDB" id="A0A0C3CU19"/>
<dbReference type="Proteomes" id="UP000054321">
    <property type="component" value="Unassembled WGS sequence"/>
</dbReference>
<evidence type="ECO:0008006" key="4">
    <source>
        <dbReference type="Google" id="ProtNLM"/>
    </source>
</evidence>
<name>A0A0C3CU19_OIDMZ</name>